<proteinExistence type="predicted"/>
<feature type="coiled-coil region" evidence="1">
    <location>
        <begin position="346"/>
        <end position="373"/>
    </location>
</feature>
<keyword evidence="3" id="KW-0812">Transmembrane</keyword>
<keyword evidence="3" id="KW-0472">Membrane</keyword>
<comment type="caution">
    <text evidence="5">The sequence shown here is derived from an EMBL/GenBank/DDBJ whole genome shotgun (WGS) entry which is preliminary data.</text>
</comment>
<dbReference type="PANTHER" id="PTHR22625:SF34">
    <property type="entry name" value="PLEXIN-A4"/>
    <property type="match status" value="1"/>
</dbReference>
<feature type="domain" description="IPT/TIG" evidence="4">
    <location>
        <begin position="223"/>
        <end position="312"/>
    </location>
</feature>
<keyword evidence="6" id="KW-1185">Reference proteome</keyword>
<keyword evidence="3" id="KW-1133">Transmembrane helix</keyword>
<accession>A0ABQ9UHY7</accession>
<feature type="domain" description="IPT/TIG" evidence="4">
    <location>
        <begin position="119"/>
        <end position="221"/>
    </location>
</feature>
<evidence type="ECO:0000256" key="2">
    <source>
        <dbReference type="SAM" id="MobiDB-lite"/>
    </source>
</evidence>
<evidence type="ECO:0000259" key="4">
    <source>
        <dbReference type="SMART" id="SM00429"/>
    </source>
</evidence>
<protein>
    <submittedName>
        <fullName evidence="5">Plexin-A4</fullName>
    </submittedName>
</protein>
<dbReference type="PANTHER" id="PTHR22625">
    <property type="entry name" value="PLEXIN"/>
    <property type="match status" value="1"/>
</dbReference>
<dbReference type="InterPro" id="IPR002909">
    <property type="entry name" value="IPT_dom"/>
</dbReference>
<dbReference type="InterPro" id="IPR014756">
    <property type="entry name" value="Ig_E-set"/>
</dbReference>
<evidence type="ECO:0000256" key="1">
    <source>
        <dbReference type="SAM" id="Coils"/>
    </source>
</evidence>
<dbReference type="SMART" id="SM00429">
    <property type="entry name" value="IPT"/>
    <property type="match status" value="3"/>
</dbReference>
<dbReference type="InterPro" id="IPR031148">
    <property type="entry name" value="Plexin"/>
</dbReference>
<keyword evidence="1" id="KW-0175">Coiled coil</keyword>
<feature type="transmembrane region" description="Helical" evidence="3">
    <location>
        <begin position="320"/>
        <end position="342"/>
    </location>
</feature>
<dbReference type="SUPFAM" id="SSF81296">
    <property type="entry name" value="E set domains"/>
    <property type="match status" value="3"/>
</dbReference>
<feature type="domain" description="IPT/TIG" evidence="4">
    <location>
        <begin position="1"/>
        <end position="72"/>
    </location>
</feature>
<dbReference type="CDD" id="cd00603">
    <property type="entry name" value="IPT_PCSR"/>
    <property type="match status" value="1"/>
</dbReference>
<reference evidence="5 6" key="1">
    <citation type="submission" date="2023-05" db="EMBL/GenBank/DDBJ databases">
        <title>B98-5 Cell Line De Novo Hybrid Assembly: An Optical Mapping Approach.</title>
        <authorList>
            <person name="Kananen K."/>
            <person name="Auerbach J.A."/>
            <person name="Kautto E."/>
            <person name="Blachly J.S."/>
        </authorList>
    </citation>
    <scope>NUCLEOTIDE SEQUENCE [LARGE SCALE GENOMIC DNA]</scope>
    <source>
        <strain evidence="5">B95-8</strain>
        <tissue evidence="5">Cell line</tissue>
    </source>
</reference>
<evidence type="ECO:0000313" key="5">
    <source>
        <dbReference type="EMBL" id="KAK2096646.1"/>
    </source>
</evidence>
<dbReference type="CDD" id="cd01181">
    <property type="entry name" value="IPT_plexin_repeat3"/>
    <property type="match status" value="1"/>
</dbReference>
<dbReference type="EMBL" id="JASSZA010000012">
    <property type="protein sequence ID" value="KAK2096646.1"/>
    <property type="molecule type" value="Genomic_DNA"/>
</dbReference>
<feature type="region of interest" description="Disordered" evidence="2">
    <location>
        <begin position="390"/>
        <end position="414"/>
    </location>
</feature>
<name>A0ABQ9UHY7_SAGOE</name>
<dbReference type="InterPro" id="IPR013783">
    <property type="entry name" value="Ig-like_fold"/>
</dbReference>
<dbReference type="Pfam" id="PF01833">
    <property type="entry name" value="TIG"/>
    <property type="match status" value="2"/>
</dbReference>
<sequence length="414" mass="45044">MSGGTQVTITGTNLNAGSNVVVMFGKQPCLFHRRSPSYIVCNTTSSDEVLEMKVSVQVDRAKIHQDLVFQYVEDPTIVRIEPEWSIVSSQGSGGVSRKYMQKQALRDALSQSSLWNVIALLELMIYTPPPFFLLSGNTPIAVWGTHLDLIQNPQIRAKHGGKEHINICEVLNATEMTCQAPALALGPDHQSDLTERPEEFGFILDNVQSLLILNKTNFTYYPNPVFEAFGPSGILELKPGTPIILKGKNLIPPVAGGNVKLNYTVLVGEKPCTVTVSDVQLLCESPNLIGRHKVMARVGGMEYSPGMVYIAPDSPLSLPAIVSIAVAGGLLIIFIVAVLIAYKRKSRESDLTLKRLQMQMDNLESRVALECKEGTERPCAGGHVPYACVPDHTRTQAGPTLATPERPEASSSSP</sequence>
<evidence type="ECO:0000313" key="6">
    <source>
        <dbReference type="Proteomes" id="UP001266305"/>
    </source>
</evidence>
<evidence type="ECO:0000256" key="3">
    <source>
        <dbReference type="SAM" id="Phobius"/>
    </source>
</evidence>
<dbReference type="CDD" id="cd01179">
    <property type="entry name" value="IPT_plexin_repeat2"/>
    <property type="match status" value="1"/>
</dbReference>
<organism evidence="5 6">
    <name type="scientific">Saguinus oedipus</name>
    <name type="common">Cotton-top tamarin</name>
    <name type="synonym">Oedipomidas oedipus</name>
    <dbReference type="NCBI Taxonomy" id="9490"/>
    <lineage>
        <taxon>Eukaryota</taxon>
        <taxon>Metazoa</taxon>
        <taxon>Chordata</taxon>
        <taxon>Craniata</taxon>
        <taxon>Vertebrata</taxon>
        <taxon>Euteleostomi</taxon>
        <taxon>Mammalia</taxon>
        <taxon>Eutheria</taxon>
        <taxon>Euarchontoglires</taxon>
        <taxon>Primates</taxon>
        <taxon>Haplorrhini</taxon>
        <taxon>Platyrrhini</taxon>
        <taxon>Cebidae</taxon>
        <taxon>Callitrichinae</taxon>
        <taxon>Saguinus</taxon>
    </lineage>
</organism>
<dbReference type="Proteomes" id="UP001266305">
    <property type="component" value="Unassembled WGS sequence"/>
</dbReference>
<dbReference type="Gene3D" id="2.60.40.10">
    <property type="entry name" value="Immunoglobulins"/>
    <property type="match status" value="2"/>
</dbReference>
<gene>
    <name evidence="5" type="primary">PLXNA4_5</name>
    <name evidence="5" type="ORF">P7K49_025680</name>
</gene>